<reference evidence="2" key="1">
    <citation type="journal article" date="2023" name="Mol. Phylogenet. Evol.">
        <title>Genome-scale phylogeny and comparative genomics of the fungal order Sordariales.</title>
        <authorList>
            <person name="Hensen N."/>
            <person name="Bonometti L."/>
            <person name="Westerberg I."/>
            <person name="Brannstrom I.O."/>
            <person name="Guillou S."/>
            <person name="Cros-Aarteil S."/>
            <person name="Calhoun S."/>
            <person name="Haridas S."/>
            <person name="Kuo A."/>
            <person name="Mondo S."/>
            <person name="Pangilinan J."/>
            <person name="Riley R."/>
            <person name="LaButti K."/>
            <person name="Andreopoulos B."/>
            <person name="Lipzen A."/>
            <person name="Chen C."/>
            <person name="Yan M."/>
            <person name="Daum C."/>
            <person name="Ng V."/>
            <person name="Clum A."/>
            <person name="Steindorff A."/>
            <person name="Ohm R.A."/>
            <person name="Martin F."/>
            <person name="Silar P."/>
            <person name="Natvig D.O."/>
            <person name="Lalanne C."/>
            <person name="Gautier V."/>
            <person name="Ament-Velasquez S.L."/>
            <person name="Kruys A."/>
            <person name="Hutchinson M.I."/>
            <person name="Powell A.J."/>
            <person name="Barry K."/>
            <person name="Miller A.N."/>
            <person name="Grigoriev I.V."/>
            <person name="Debuchy R."/>
            <person name="Gladieux P."/>
            <person name="Hiltunen Thoren M."/>
            <person name="Johannesson H."/>
        </authorList>
    </citation>
    <scope>NUCLEOTIDE SEQUENCE</scope>
    <source>
        <strain evidence="2">FGSC 1904</strain>
    </source>
</reference>
<feature type="compositionally biased region" description="Polar residues" evidence="1">
    <location>
        <begin position="1714"/>
        <end position="1725"/>
    </location>
</feature>
<feature type="compositionally biased region" description="Polar residues" evidence="1">
    <location>
        <begin position="1383"/>
        <end position="1420"/>
    </location>
</feature>
<feature type="compositionally biased region" description="Basic and acidic residues" evidence="1">
    <location>
        <begin position="439"/>
        <end position="454"/>
    </location>
</feature>
<evidence type="ECO:0000313" key="3">
    <source>
        <dbReference type="Proteomes" id="UP001281003"/>
    </source>
</evidence>
<feature type="compositionally biased region" description="Basic and acidic residues" evidence="1">
    <location>
        <begin position="418"/>
        <end position="429"/>
    </location>
</feature>
<feature type="compositionally biased region" description="Basic and acidic residues" evidence="1">
    <location>
        <begin position="504"/>
        <end position="513"/>
    </location>
</feature>
<feature type="compositionally biased region" description="Polar residues" evidence="1">
    <location>
        <begin position="1652"/>
        <end position="1680"/>
    </location>
</feature>
<feature type="region of interest" description="Disordered" evidence="1">
    <location>
        <begin position="1048"/>
        <end position="1076"/>
    </location>
</feature>
<feature type="compositionally biased region" description="Basic and acidic residues" evidence="1">
    <location>
        <begin position="1304"/>
        <end position="1313"/>
    </location>
</feature>
<feature type="compositionally biased region" description="Low complexity" evidence="1">
    <location>
        <begin position="231"/>
        <end position="258"/>
    </location>
</feature>
<feature type="region of interest" description="Disordered" evidence="1">
    <location>
        <begin position="1616"/>
        <end position="1635"/>
    </location>
</feature>
<feature type="compositionally biased region" description="Low complexity" evidence="1">
    <location>
        <begin position="488"/>
        <end position="502"/>
    </location>
</feature>
<dbReference type="EMBL" id="JAUTDP010000012">
    <property type="protein sequence ID" value="KAK3392082.1"/>
    <property type="molecule type" value="Genomic_DNA"/>
</dbReference>
<feature type="compositionally biased region" description="Polar residues" evidence="1">
    <location>
        <begin position="1509"/>
        <end position="1533"/>
    </location>
</feature>
<dbReference type="Proteomes" id="UP001281003">
    <property type="component" value="Unassembled WGS sequence"/>
</dbReference>
<feature type="compositionally biased region" description="Polar residues" evidence="1">
    <location>
        <begin position="1294"/>
        <end position="1303"/>
    </location>
</feature>
<feature type="compositionally biased region" description="Polar residues" evidence="1">
    <location>
        <begin position="714"/>
        <end position="748"/>
    </location>
</feature>
<feature type="compositionally biased region" description="Basic and acidic residues" evidence="1">
    <location>
        <begin position="617"/>
        <end position="635"/>
    </location>
</feature>
<protein>
    <submittedName>
        <fullName evidence="2">Uncharacterized protein</fullName>
    </submittedName>
</protein>
<reference evidence="2" key="2">
    <citation type="submission" date="2023-07" db="EMBL/GenBank/DDBJ databases">
        <authorList>
            <consortium name="Lawrence Berkeley National Laboratory"/>
            <person name="Haridas S."/>
            <person name="Hensen N."/>
            <person name="Bonometti L."/>
            <person name="Westerberg I."/>
            <person name="Brannstrom I.O."/>
            <person name="Guillou S."/>
            <person name="Cros-Aarteil S."/>
            <person name="Calhoun S."/>
            <person name="Kuo A."/>
            <person name="Mondo S."/>
            <person name="Pangilinan J."/>
            <person name="Riley R."/>
            <person name="LaButti K."/>
            <person name="Andreopoulos B."/>
            <person name="Lipzen A."/>
            <person name="Chen C."/>
            <person name="Yanf M."/>
            <person name="Daum C."/>
            <person name="Ng V."/>
            <person name="Clum A."/>
            <person name="Steindorff A."/>
            <person name="Ohm R."/>
            <person name="Martin F."/>
            <person name="Silar P."/>
            <person name="Natvig D."/>
            <person name="Lalanne C."/>
            <person name="Gautier V."/>
            <person name="Ament-velasquez S.L."/>
            <person name="Kruys A."/>
            <person name="Hutchinson M.I."/>
            <person name="Powell A.J."/>
            <person name="Barry K."/>
            <person name="Miller A.N."/>
            <person name="Grigoriev I.V."/>
            <person name="Debuchy R."/>
            <person name="Gladieux P."/>
            <person name="Thoren M.H."/>
            <person name="Johannesson H."/>
        </authorList>
    </citation>
    <scope>NUCLEOTIDE SEQUENCE</scope>
    <source>
        <strain evidence="2">FGSC 1904</strain>
    </source>
</reference>
<feature type="compositionally biased region" description="Polar residues" evidence="1">
    <location>
        <begin position="987"/>
        <end position="997"/>
    </location>
</feature>
<feature type="compositionally biased region" description="Basic and acidic residues" evidence="1">
    <location>
        <begin position="1"/>
        <end position="11"/>
    </location>
</feature>
<feature type="compositionally biased region" description="Polar residues" evidence="1">
    <location>
        <begin position="813"/>
        <end position="822"/>
    </location>
</feature>
<dbReference type="PANTHER" id="PTHR42105:SF1">
    <property type="entry name" value="TRANSALDOLASE"/>
    <property type="match status" value="1"/>
</dbReference>
<feature type="region of interest" description="Disordered" evidence="1">
    <location>
        <begin position="1201"/>
        <end position="1233"/>
    </location>
</feature>
<feature type="compositionally biased region" description="Polar residues" evidence="1">
    <location>
        <begin position="786"/>
        <end position="806"/>
    </location>
</feature>
<feature type="compositionally biased region" description="Polar residues" evidence="1">
    <location>
        <begin position="462"/>
        <end position="476"/>
    </location>
</feature>
<feature type="compositionally biased region" description="Basic and acidic residues" evidence="1">
    <location>
        <begin position="396"/>
        <end position="407"/>
    </location>
</feature>
<feature type="region of interest" description="Disordered" evidence="1">
    <location>
        <begin position="981"/>
        <end position="1009"/>
    </location>
</feature>
<feature type="compositionally biased region" description="Polar residues" evidence="1">
    <location>
        <begin position="1430"/>
        <end position="1448"/>
    </location>
</feature>
<feature type="compositionally biased region" description="Basic and acidic residues" evidence="1">
    <location>
        <begin position="99"/>
        <end position="112"/>
    </location>
</feature>
<feature type="compositionally biased region" description="Polar residues" evidence="1">
    <location>
        <begin position="1467"/>
        <end position="1479"/>
    </location>
</feature>
<feature type="compositionally biased region" description="Basic and acidic residues" evidence="1">
    <location>
        <begin position="315"/>
        <end position="328"/>
    </location>
</feature>
<accession>A0AAE0P2G2</accession>
<feature type="region of interest" description="Disordered" evidence="1">
    <location>
        <begin position="1"/>
        <end position="375"/>
    </location>
</feature>
<evidence type="ECO:0000313" key="2">
    <source>
        <dbReference type="EMBL" id="KAK3392082.1"/>
    </source>
</evidence>
<feature type="compositionally biased region" description="Polar residues" evidence="1">
    <location>
        <begin position="362"/>
        <end position="373"/>
    </location>
</feature>
<evidence type="ECO:0000256" key="1">
    <source>
        <dbReference type="SAM" id="MobiDB-lite"/>
    </source>
</evidence>
<feature type="compositionally biased region" description="Polar residues" evidence="1">
    <location>
        <begin position="150"/>
        <end position="162"/>
    </location>
</feature>
<keyword evidence="3" id="KW-1185">Reference proteome</keyword>
<comment type="caution">
    <text evidence="2">The sequence shown here is derived from an EMBL/GenBank/DDBJ whole genome shotgun (WGS) entry which is preliminary data.</text>
</comment>
<feature type="compositionally biased region" description="Basic and acidic residues" evidence="1">
    <location>
        <begin position="261"/>
        <end position="297"/>
    </location>
</feature>
<proteinExistence type="predicted"/>
<feature type="compositionally biased region" description="Polar residues" evidence="1">
    <location>
        <begin position="19"/>
        <end position="32"/>
    </location>
</feature>
<feature type="compositionally biased region" description="Basic and acidic residues" evidence="1">
    <location>
        <begin position="166"/>
        <end position="178"/>
    </location>
</feature>
<sequence>MGVETKKKSSERPLPVPSATESSIMSPTQSELGTDDKSSYSLPEDGTPVTIKTHNRGKSQTSLLIEYFEGGKGAPSGDGRKPSVRVRLTPSHKSNRKSSGSDRGRIEITEKKSTRRSSQSRRADRHSQNALTRSENELMSVLSGGDNEDNNSYASATEESNVSRNIEIEIGERSERSAASRRARRPASPLIPSADSKNSYNTGNMSDISAIPSDSFLDEPYVSHKNSDVKSPGSRSRSPLRGGDALAAGAAAGITAAAVTDKLRTKSRDESRTRDYDRSGEREKVSVTKTRGDKEKTGSSNRLHKSTKSRTSSLSKEERSSKRSESPRRRSKHSDSMVSGADSSMLSTAAASQRSMGAESMRSGQSKASSINNPKLLETVEDAIRRLILPELNALKREQSLRQDRKAASATSSATTEASDRRRTSRADRNSGATPTPKEPIKIEKRDREARNTFDESPAPSALSQDTRSDVQSTIDHSPAGSTDRLKAAAAGAAMGAAVAAAHDSLKSPGENRSRRRRREARNRAGNEHDDYDDDASEFLAPAPPMPLMSELNPSDVTRASILSADTEDRPHSASEEIAPKQDQNGQYHTEDSTPTPTRTPITLLSLGTQHANISHGDLKQLPRQRGAENPDNDYHTGAPSVESYDDLDDYDDHERDYGDSPYDYYNTQEVPPPLKYVPYQPEKRGLSPIPSVSGYTEGSEAPNNRDSRAFGGSVSNGSRTPGNMSVASLRTPGIDQSNVSGMTNSEVDGNGHAVRAVGANPNYVHTSGIDSNHASLVEGSMVDSLRSSGVNQQPYRNSMATNGSQEGDRPNTAGNDSQASYDYQEYDLDEYGRKVPRQRHYTTASEAAITSAAVGAAAAALRQQGKQENQGASEWQGEGVQRNKSFKERAQNGSGPALEPKHSIDRMSDVSVPIKLGFSGLPDMGDPLPDFEHWNEDDLITNPSMLNGEEGGWEGDATPKQRPQASVDDFNYRPLDGTHDALQKGLNLNGNQQSGQEQDEWYRTEEDRKRDTLVTNPYEDASPIANLAGLGDSLLSPGGYDNYGNTTTRSPVGQKVDEGYISQGPNKTPETSMDKGKGIDYGAPLNLGGAKNQNPMDFFGSGSRHVSGMSDGMDSQMYDPATGTGIDKIESKDIMALMQHLMVRDAQRSARDTEILVTLVRAATEMRNNFEDLKRLLADTEDVIITEVKENTEKTVQRAINGPRPYPGSAPRSLHANSQAGTTTTVDEMSNKKQKNIFRRALMKGLGHKGPNDLGRIEDMLMQLLTQVDVLKSQTVPGAGSAPMSHQDERSYENMQSQQGQYEQDRGYEPEGHAGTSTNSASQSGQLSIQSRGTPGQQNYVRKVSGHRISTVPEDNEDEYDNESIRFGGPEVLMTPAHEQRSGSLQATPRGSPPNASGALQMSPSYENTRSPAYENTRSPAYENARSPDYQQQYENTRSPDYQNAAKQNEDQKKKGRSSWFKSRWSESTTTTNITQLFRRSGQSRKDEEDEQQWSPRPVDQPTMPAYRNNTVSSRADSIGTSNYSDNFQFSNPHPKPKNDPYSQGHELTHDLQEDPESPVLAYNSMQPPQPNWVTMTPEEAKYKAHRNSLNLVHPQPRQGQTERFKQALESQALGFTGGNSPMLSPKSEDWAGSATSLNRLPRNLNRDSFDSQGNENNPNWQQIYASSSPAPASLNITSGGPPRPPKEPLEGGAAAGGSNPSSPSQTRKLENKNLSGATGQVSRRPSGPRPMTPSNDGGRGSGGNLSEGSRRTGSLLRD</sequence>
<feature type="region of interest" description="Disordered" evidence="1">
    <location>
        <begin position="1276"/>
        <end position="1341"/>
    </location>
</feature>
<feature type="region of interest" description="Disordered" evidence="1">
    <location>
        <begin position="1379"/>
        <end position="1553"/>
    </location>
</feature>
<feature type="region of interest" description="Disordered" evidence="1">
    <location>
        <begin position="786"/>
        <end position="829"/>
    </location>
</feature>
<feature type="compositionally biased region" description="Low complexity" evidence="1">
    <location>
        <begin position="408"/>
        <end position="417"/>
    </location>
</feature>
<feature type="compositionally biased region" description="Basic and acidic residues" evidence="1">
    <location>
        <begin position="567"/>
        <end position="580"/>
    </location>
</feature>
<dbReference type="PANTHER" id="PTHR42105">
    <property type="entry name" value="DIM2-ASSOCIATED PROTEIN 1"/>
    <property type="match status" value="1"/>
</dbReference>
<organism evidence="2 3">
    <name type="scientific">Sordaria brevicollis</name>
    <dbReference type="NCBI Taxonomy" id="83679"/>
    <lineage>
        <taxon>Eukaryota</taxon>
        <taxon>Fungi</taxon>
        <taxon>Dikarya</taxon>
        <taxon>Ascomycota</taxon>
        <taxon>Pezizomycotina</taxon>
        <taxon>Sordariomycetes</taxon>
        <taxon>Sordariomycetidae</taxon>
        <taxon>Sordariales</taxon>
        <taxon>Sordariaceae</taxon>
        <taxon>Sordaria</taxon>
    </lineage>
</organism>
<feature type="compositionally biased region" description="Polar residues" evidence="1">
    <location>
        <begin position="195"/>
        <end position="207"/>
    </location>
</feature>
<feature type="compositionally biased region" description="Polar residues" evidence="1">
    <location>
        <begin position="865"/>
        <end position="874"/>
    </location>
</feature>
<feature type="compositionally biased region" description="Polar residues" evidence="1">
    <location>
        <begin position="1216"/>
        <end position="1229"/>
    </location>
</feature>
<gene>
    <name evidence="2" type="ORF">B0T20DRAFT_73368</name>
</gene>
<feature type="compositionally biased region" description="Polar residues" evidence="1">
    <location>
        <begin position="694"/>
        <end position="703"/>
    </location>
</feature>
<feature type="region of interest" description="Disordered" evidence="1">
    <location>
        <begin position="396"/>
        <end position="602"/>
    </location>
</feature>
<feature type="region of interest" description="Disordered" evidence="1">
    <location>
        <begin position="616"/>
        <end position="755"/>
    </location>
</feature>
<name>A0AAE0P2G2_SORBR</name>
<feature type="region of interest" description="Disordered" evidence="1">
    <location>
        <begin position="1643"/>
        <end position="1760"/>
    </location>
</feature>
<feature type="compositionally biased region" description="Polar residues" evidence="1">
    <location>
        <begin position="341"/>
        <end position="355"/>
    </location>
</feature>
<feature type="compositionally biased region" description="Polar residues" evidence="1">
    <location>
        <begin position="1316"/>
        <end position="1341"/>
    </location>
</feature>
<feature type="region of interest" description="Disordered" evidence="1">
    <location>
        <begin position="854"/>
        <end position="906"/>
    </location>
</feature>